<dbReference type="PANTHER" id="PTHR44846">
    <property type="entry name" value="MANNOSYL-D-GLYCERATE TRANSPORT/METABOLISM SYSTEM REPRESSOR MNGR-RELATED"/>
    <property type="match status" value="1"/>
</dbReference>
<dbReference type="InterPro" id="IPR000524">
    <property type="entry name" value="Tscrpt_reg_HTH_GntR"/>
</dbReference>
<dbReference type="Proteomes" id="UP000005510">
    <property type="component" value="Unassembled WGS sequence"/>
</dbReference>
<dbReference type="InterPro" id="IPR011663">
    <property type="entry name" value="UTRA"/>
</dbReference>
<dbReference type="InterPro" id="IPR036390">
    <property type="entry name" value="WH_DNA-bd_sf"/>
</dbReference>
<dbReference type="Pfam" id="PF07702">
    <property type="entry name" value="UTRA"/>
    <property type="match status" value="1"/>
</dbReference>
<dbReference type="InterPro" id="IPR028978">
    <property type="entry name" value="Chorismate_lyase_/UTRA_dom_sf"/>
</dbReference>
<keyword evidence="1" id="KW-0805">Transcription regulation</keyword>
<dbReference type="GO" id="GO:0045892">
    <property type="term" value="P:negative regulation of DNA-templated transcription"/>
    <property type="evidence" value="ECO:0007669"/>
    <property type="project" value="TreeGrafter"/>
</dbReference>
<evidence type="ECO:0000313" key="5">
    <source>
        <dbReference type="EMBL" id="EEC98274.1"/>
    </source>
</evidence>
<dbReference type="STRING" id="537006.PRABACTJOHN_00338"/>
<dbReference type="SUPFAM" id="SSF64288">
    <property type="entry name" value="Chorismate lyase-like"/>
    <property type="match status" value="1"/>
</dbReference>
<dbReference type="SMART" id="SM00866">
    <property type="entry name" value="UTRA"/>
    <property type="match status" value="1"/>
</dbReference>
<dbReference type="Gene3D" id="3.40.1410.10">
    <property type="entry name" value="Chorismate lyase-like"/>
    <property type="match status" value="1"/>
</dbReference>
<evidence type="ECO:0000256" key="1">
    <source>
        <dbReference type="ARBA" id="ARBA00023015"/>
    </source>
</evidence>
<dbReference type="CDD" id="cd07377">
    <property type="entry name" value="WHTH_GntR"/>
    <property type="match status" value="1"/>
</dbReference>
<comment type="caution">
    <text evidence="5">The sequence shown here is derived from an EMBL/GenBank/DDBJ whole genome shotgun (WGS) entry which is preliminary data.</text>
</comment>
<dbReference type="InterPro" id="IPR036388">
    <property type="entry name" value="WH-like_DNA-bd_sf"/>
</dbReference>
<proteinExistence type="predicted"/>
<accession>B7B5P4</accession>
<dbReference type="GO" id="GO:0003677">
    <property type="term" value="F:DNA binding"/>
    <property type="evidence" value="ECO:0007669"/>
    <property type="project" value="UniProtKB-KW"/>
</dbReference>
<keyword evidence="2" id="KW-0238">DNA-binding</keyword>
<reference evidence="5 6" key="1">
    <citation type="submission" date="2008-10" db="EMBL/GenBank/DDBJ databases">
        <title>Draft genome sequence of Parabacteroides johnsonii (DSM 18315).</title>
        <authorList>
            <person name="Sudarsanam P."/>
            <person name="Ley R."/>
            <person name="Guruge J."/>
            <person name="Turnbaugh P.J."/>
            <person name="Mahowald M."/>
            <person name="Liep D."/>
            <person name="Gordon J."/>
        </authorList>
    </citation>
    <scope>NUCLEOTIDE SEQUENCE [LARGE SCALE GENOMIC DNA]</scope>
    <source>
        <strain evidence="5 6">DSM 18315</strain>
    </source>
</reference>
<dbReference type="GO" id="GO:0003700">
    <property type="term" value="F:DNA-binding transcription factor activity"/>
    <property type="evidence" value="ECO:0007669"/>
    <property type="project" value="InterPro"/>
</dbReference>
<reference evidence="5 6" key="2">
    <citation type="submission" date="2008-10" db="EMBL/GenBank/DDBJ databases">
        <authorList>
            <person name="Fulton L."/>
            <person name="Clifton S."/>
            <person name="Fulton B."/>
            <person name="Xu J."/>
            <person name="Minx P."/>
            <person name="Pepin K.H."/>
            <person name="Johnson M."/>
            <person name="Bhonagiri V."/>
            <person name="Nash W.E."/>
            <person name="Mardis E.R."/>
            <person name="Wilson R.K."/>
        </authorList>
    </citation>
    <scope>NUCLEOTIDE SEQUENCE [LARGE SCALE GENOMIC DNA]</scope>
    <source>
        <strain evidence="5 6">DSM 18315</strain>
    </source>
</reference>
<dbReference type="SUPFAM" id="SSF46785">
    <property type="entry name" value="Winged helix' DNA-binding domain"/>
    <property type="match status" value="1"/>
</dbReference>
<dbReference type="PROSITE" id="PS50949">
    <property type="entry name" value="HTH_GNTR"/>
    <property type="match status" value="1"/>
</dbReference>
<gene>
    <name evidence="5" type="ORF">PRABACTJOHN_00338</name>
</gene>
<dbReference type="InterPro" id="IPR050679">
    <property type="entry name" value="Bact_HTH_transcr_reg"/>
</dbReference>
<keyword evidence="3" id="KW-0804">Transcription</keyword>
<evidence type="ECO:0000313" key="6">
    <source>
        <dbReference type="Proteomes" id="UP000005510"/>
    </source>
</evidence>
<evidence type="ECO:0000259" key="4">
    <source>
        <dbReference type="PROSITE" id="PS50949"/>
    </source>
</evidence>
<dbReference type="Pfam" id="PF00392">
    <property type="entry name" value="GntR"/>
    <property type="match status" value="1"/>
</dbReference>
<dbReference type="SMART" id="SM00345">
    <property type="entry name" value="HTH_GNTR"/>
    <property type="match status" value="1"/>
</dbReference>
<protein>
    <submittedName>
        <fullName evidence="5">Transcriptional regulator, GntR family</fullName>
    </submittedName>
</protein>
<sequence length="266" mass="30604">MKSFSIQESKRNMKNSSPKYIEISKAIIAKIEAGELLPGDKVPSENELINMYKISNTTARKSLLEVELQGWANRIKGKGTFVLNRSEDKHLTRILGSFHAIKESFSDNLVKEGFTPKNVTLEKTIIDSGISININGKNYIIEGNVLKIRRLRYADELLLKDETRYVSMALCPKMNMMELNQAFLKIYEDKYHLKLDSVQRTLSTTVTYPEEENNYFENNLPLSVFILDSAVICENQKVVEIEHSLYRGDKYKFSIHTKPQLISEKK</sequence>
<dbReference type="EMBL" id="ABYH01000031">
    <property type="protein sequence ID" value="EEC98274.1"/>
    <property type="molecule type" value="Genomic_DNA"/>
</dbReference>
<organism evidence="5 6">
    <name type="scientific">Parabacteroides johnsonii DSM 18315</name>
    <dbReference type="NCBI Taxonomy" id="537006"/>
    <lineage>
        <taxon>Bacteria</taxon>
        <taxon>Pseudomonadati</taxon>
        <taxon>Bacteroidota</taxon>
        <taxon>Bacteroidia</taxon>
        <taxon>Bacteroidales</taxon>
        <taxon>Tannerellaceae</taxon>
        <taxon>Parabacteroides</taxon>
    </lineage>
</organism>
<dbReference type="HOGENOM" id="CLU_063236_8_2_10"/>
<evidence type="ECO:0000256" key="2">
    <source>
        <dbReference type="ARBA" id="ARBA00023125"/>
    </source>
</evidence>
<evidence type="ECO:0000256" key="3">
    <source>
        <dbReference type="ARBA" id="ARBA00023163"/>
    </source>
</evidence>
<dbReference type="Gene3D" id="1.10.10.10">
    <property type="entry name" value="Winged helix-like DNA-binding domain superfamily/Winged helix DNA-binding domain"/>
    <property type="match status" value="1"/>
</dbReference>
<name>B7B5P4_9BACT</name>
<dbReference type="AlphaFoldDB" id="B7B5P4"/>
<dbReference type="PANTHER" id="PTHR44846:SF1">
    <property type="entry name" value="MANNOSYL-D-GLYCERATE TRANSPORT_METABOLISM SYSTEM REPRESSOR MNGR-RELATED"/>
    <property type="match status" value="1"/>
</dbReference>
<feature type="domain" description="HTH gntR-type" evidence="4">
    <location>
        <begin position="17"/>
        <end position="85"/>
    </location>
</feature>